<dbReference type="Proteomes" id="UP000294508">
    <property type="component" value="Unassembled WGS sequence"/>
</dbReference>
<evidence type="ECO:0000313" key="2">
    <source>
        <dbReference type="EMBL" id="TCO20390.1"/>
    </source>
</evidence>
<organism evidence="2 3">
    <name type="scientific">Kribbella steppae</name>
    <dbReference type="NCBI Taxonomy" id="2512223"/>
    <lineage>
        <taxon>Bacteria</taxon>
        <taxon>Bacillati</taxon>
        <taxon>Actinomycetota</taxon>
        <taxon>Actinomycetes</taxon>
        <taxon>Propionibacteriales</taxon>
        <taxon>Kribbellaceae</taxon>
        <taxon>Kribbella</taxon>
    </lineage>
</organism>
<accession>A0A4V2RYI1</accession>
<dbReference type="EMBL" id="SLWN01000012">
    <property type="protein sequence ID" value="TCO20390.1"/>
    <property type="molecule type" value="Genomic_DNA"/>
</dbReference>
<keyword evidence="3" id="KW-1185">Reference proteome</keyword>
<keyword evidence="1" id="KW-0812">Transmembrane</keyword>
<keyword evidence="1" id="KW-1133">Transmembrane helix</keyword>
<sequence>MPQREERTRLRRMERSEAAQTRVQGDRRSLFDRFVQAAYLRVSQAPFFFLCAGIVIVWLASLPLWVDLKAWQVAIHTVASVVTLLLLVLLENAARRAEEASQEKLNVIAEALAELMASHSRTDPALEEATQKLRDAIGLEGRH</sequence>
<dbReference type="Pfam" id="PF04120">
    <property type="entry name" value="Iron_permease"/>
    <property type="match status" value="1"/>
</dbReference>
<comment type="caution">
    <text evidence="2">The sequence shown here is derived from an EMBL/GenBank/DDBJ whole genome shotgun (WGS) entry which is preliminary data.</text>
</comment>
<gene>
    <name evidence="2" type="ORF">EV652_112136</name>
</gene>
<keyword evidence="1" id="KW-0472">Membrane</keyword>
<evidence type="ECO:0000313" key="3">
    <source>
        <dbReference type="Proteomes" id="UP000294508"/>
    </source>
</evidence>
<dbReference type="GO" id="GO:0055085">
    <property type="term" value="P:transmembrane transport"/>
    <property type="evidence" value="ECO:0007669"/>
    <property type="project" value="InterPro"/>
</dbReference>
<protein>
    <submittedName>
        <fullName evidence="2">Low affinity Fe/Cu permease</fullName>
    </submittedName>
</protein>
<name>A0A4V2RYI1_9ACTN</name>
<feature type="transmembrane region" description="Helical" evidence="1">
    <location>
        <begin position="47"/>
        <end position="65"/>
    </location>
</feature>
<feature type="transmembrane region" description="Helical" evidence="1">
    <location>
        <begin position="71"/>
        <end position="90"/>
    </location>
</feature>
<reference evidence="2 3" key="1">
    <citation type="journal article" date="2015" name="Stand. Genomic Sci.">
        <title>Genomic Encyclopedia of Bacterial and Archaeal Type Strains, Phase III: the genomes of soil and plant-associated and newly described type strains.</title>
        <authorList>
            <person name="Whitman W.B."/>
            <person name="Woyke T."/>
            <person name="Klenk H.P."/>
            <person name="Zhou Y."/>
            <person name="Lilburn T.G."/>
            <person name="Beck B.J."/>
            <person name="De Vos P."/>
            <person name="Vandamme P."/>
            <person name="Eisen J.A."/>
            <person name="Garrity G."/>
            <person name="Hugenholtz P."/>
            <person name="Kyrpides N.C."/>
        </authorList>
    </citation>
    <scope>NUCLEOTIDE SEQUENCE [LARGE SCALE GENOMIC DNA]</scope>
    <source>
        <strain evidence="2 3">VKM Ac-2572</strain>
    </source>
</reference>
<dbReference type="AlphaFoldDB" id="A0A4V2RYI1"/>
<proteinExistence type="predicted"/>
<evidence type="ECO:0000256" key="1">
    <source>
        <dbReference type="SAM" id="Phobius"/>
    </source>
</evidence>
<dbReference type="InterPro" id="IPR007251">
    <property type="entry name" value="Iron_permease_Fet4"/>
</dbReference>